<evidence type="ECO:0000256" key="1">
    <source>
        <dbReference type="SAM" id="Phobius"/>
    </source>
</evidence>
<evidence type="ECO:0000313" key="3">
    <source>
        <dbReference type="Proteomes" id="UP000184127"/>
    </source>
</evidence>
<protein>
    <recommendedName>
        <fullName evidence="4">PH domain-containing protein</fullName>
    </recommendedName>
</protein>
<reference evidence="3" key="1">
    <citation type="submission" date="2016-11" db="EMBL/GenBank/DDBJ databases">
        <authorList>
            <person name="Varghese N."/>
            <person name="Submissions S."/>
        </authorList>
    </citation>
    <scope>NUCLEOTIDE SEQUENCE [LARGE SCALE GENOMIC DNA]</scope>
    <source>
        <strain evidence="3">DSM 18761</strain>
    </source>
</reference>
<dbReference type="AlphaFoldDB" id="A0A1M4Z2T3"/>
<sequence length="175" mass="21092">MKYKIFTKKERMLLYFLILLFYTVLLVSFFDVFIDINEKRIHILDTLVEWFLYVFLVMVFSGFLLSLANSFHELNEDRLILRFGILGFMHIRYSDISAISKYNEKDIPLGGMRILKNTCYMAFAKRSLVKIELKKKVRVYYLFFFKRWVDTAIFSVEKREEFIKELNKKAGKMPQ</sequence>
<keyword evidence="1" id="KW-1133">Transmembrane helix</keyword>
<evidence type="ECO:0008006" key="4">
    <source>
        <dbReference type="Google" id="ProtNLM"/>
    </source>
</evidence>
<accession>A0A1M4Z2T3</accession>
<keyword evidence="1" id="KW-0812">Transmembrane</keyword>
<keyword evidence="3" id="KW-1185">Reference proteome</keyword>
<name>A0A1M4Z2T3_9THEO</name>
<keyword evidence="1" id="KW-0472">Membrane</keyword>
<dbReference type="EMBL" id="FQUR01000015">
    <property type="protein sequence ID" value="SHF11896.1"/>
    <property type="molecule type" value="Genomic_DNA"/>
</dbReference>
<feature type="transmembrane region" description="Helical" evidence="1">
    <location>
        <begin position="50"/>
        <end position="68"/>
    </location>
</feature>
<organism evidence="2 3">
    <name type="scientific">Thermoanaerobacter uzonensis DSM 18761</name>
    <dbReference type="NCBI Taxonomy" id="1123369"/>
    <lineage>
        <taxon>Bacteria</taxon>
        <taxon>Bacillati</taxon>
        <taxon>Bacillota</taxon>
        <taxon>Clostridia</taxon>
        <taxon>Thermoanaerobacterales</taxon>
        <taxon>Thermoanaerobacteraceae</taxon>
        <taxon>Thermoanaerobacter</taxon>
    </lineage>
</organism>
<evidence type="ECO:0000313" key="2">
    <source>
        <dbReference type="EMBL" id="SHF11896.1"/>
    </source>
</evidence>
<proteinExistence type="predicted"/>
<dbReference type="Proteomes" id="UP000184127">
    <property type="component" value="Unassembled WGS sequence"/>
</dbReference>
<gene>
    <name evidence="2" type="ORF">SAMN02745195_01873</name>
</gene>
<dbReference type="RefSeq" id="WP_072969146.1">
    <property type="nucleotide sequence ID" value="NZ_FQUR01000015.1"/>
</dbReference>
<feature type="transmembrane region" description="Helical" evidence="1">
    <location>
        <begin position="12"/>
        <end position="30"/>
    </location>
</feature>